<sequence length="221" mass="23921">MQWLSSLVSEYDARPLQKAGMLTKEFKQILSVALKTRGPGASEDAINAMQKEIFEAMGVQGDFGIKCLSRVSQVYGTDAFFLRQFYEHVQKEEMVLDEAEMPEVAFKSKYEQLNKFRADMEERMRKLQDMTPEEQERYMSNVYKEMISQNPGGACCHNPHGCSHRPAGGEGAAAGGVAPAAVTAGVPPALAGTAPGPGGSSAMTEAEQLAFFASLKGAGNN</sequence>
<dbReference type="STRING" id="33097.A0A150GZ94"/>
<accession>A0A150GZ94</accession>
<dbReference type="AlphaFoldDB" id="A0A150GZ94"/>
<evidence type="ECO:0000256" key="1">
    <source>
        <dbReference type="SAM" id="Coils"/>
    </source>
</evidence>
<dbReference type="EMBL" id="LSYV01000004">
    <property type="protein sequence ID" value="KXZ55032.1"/>
    <property type="molecule type" value="Genomic_DNA"/>
</dbReference>
<gene>
    <name evidence="2" type="ORF">GPECTOR_3g193</name>
</gene>
<dbReference type="PANTHER" id="PTHR36763">
    <property type="entry name" value="EXPRESSED PROTEIN"/>
    <property type="match status" value="1"/>
</dbReference>
<keyword evidence="1" id="KW-0175">Coiled coil</keyword>
<dbReference type="OrthoDB" id="529725at2759"/>
<dbReference type="Proteomes" id="UP000075714">
    <property type="component" value="Unassembled WGS sequence"/>
</dbReference>
<evidence type="ECO:0000313" key="3">
    <source>
        <dbReference type="Proteomes" id="UP000075714"/>
    </source>
</evidence>
<name>A0A150GZ94_GONPE</name>
<dbReference type="PANTHER" id="PTHR36763:SF1">
    <property type="entry name" value="EXPRESSED PROTEIN"/>
    <property type="match status" value="1"/>
</dbReference>
<evidence type="ECO:0000313" key="2">
    <source>
        <dbReference type="EMBL" id="KXZ55032.1"/>
    </source>
</evidence>
<protein>
    <submittedName>
        <fullName evidence="2">Uncharacterized protein</fullName>
    </submittedName>
</protein>
<comment type="caution">
    <text evidence="2">The sequence shown here is derived from an EMBL/GenBank/DDBJ whole genome shotgun (WGS) entry which is preliminary data.</text>
</comment>
<feature type="coiled-coil region" evidence="1">
    <location>
        <begin position="110"/>
        <end position="137"/>
    </location>
</feature>
<proteinExistence type="predicted"/>
<organism evidence="2 3">
    <name type="scientific">Gonium pectorale</name>
    <name type="common">Green alga</name>
    <dbReference type="NCBI Taxonomy" id="33097"/>
    <lineage>
        <taxon>Eukaryota</taxon>
        <taxon>Viridiplantae</taxon>
        <taxon>Chlorophyta</taxon>
        <taxon>core chlorophytes</taxon>
        <taxon>Chlorophyceae</taxon>
        <taxon>CS clade</taxon>
        <taxon>Chlamydomonadales</taxon>
        <taxon>Volvocaceae</taxon>
        <taxon>Gonium</taxon>
    </lineage>
</organism>
<reference evidence="3" key="1">
    <citation type="journal article" date="2016" name="Nat. Commun.">
        <title>The Gonium pectorale genome demonstrates co-option of cell cycle regulation during the evolution of multicellularity.</title>
        <authorList>
            <person name="Hanschen E.R."/>
            <person name="Marriage T.N."/>
            <person name="Ferris P.J."/>
            <person name="Hamaji T."/>
            <person name="Toyoda A."/>
            <person name="Fujiyama A."/>
            <person name="Neme R."/>
            <person name="Noguchi H."/>
            <person name="Minakuchi Y."/>
            <person name="Suzuki M."/>
            <person name="Kawai-Toyooka H."/>
            <person name="Smith D.R."/>
            <person name="Sparks H."/>
            <person name="Anderson J."/>
            <person name="Bakaric R."/>
            <person name="Luria V."/>
            <person name="Karger A."/>
            <person name="Kirschner M.W."/>
            <person name="Durand P.M."/>
            <person name="Michod R.E."/>
            <person name="Nozaki H."/>
            <person name="Olson B.J."/>
        </authorList>
    </citation>
    <scope>NUCLEOTIDE SEQUENCE [LARGE SCALE GENOMIC DNA]</scope>
    <source>
        <strain evidence="3">NIES-2863</strain>
    </source>
</reference>
<keyword evidence="3" id="KW-1185">Reference proteome</keyword>